<comment type="caution">
    <text evidence="1">The sequence shown here is derived from an EMBL/GenBank/DDBJ whole genome shotgun (WGS) entry which is preliminary data.</text>
</comment>
<evidence type="ECO:0000313" key="1">
    <source>
        <dbReference type="EMBL" id="CAF1569139.1"/>
    </source>
</evidence>
<organism evidence="1 2">
    <name type="scientific">Adineta ricciae</name>
    <name type="common">Rotifer</name>
    <dbReference type="NCBI Taxonomy" id="249248"/>
    <lineage>
        <taxon>Eukaryota</taxon>
        <taxon>Metazoa</taxon>
        <taxon>Spiralia</taxon>
        <taxon>Gnathifera</taxon>
        <taxon>Rotifera</taxon>
        <taxon>Eurotatoria</taxon>
        <taxon>Bdelloidea</taxon>
        <taxon>Adinetida</taxon>
        <taxon>Adinetidae</taxon>
        <taxon>Adineta</taxon>
    </lineage>
</organism>
<accession>A0A815YD03</accession>
<dbReference type="EMBL" id="CAJNOR010005596">
    <property type="protein sequence ID" value="CAF1569139.1"/>
    <property type="molecule type" value="Genomic_DNA"/>
</dbReference>
<evidence type="ECO:0000313" key="2">
    <source>
        <dbReference type="Proteomes" id="UP000663828"/>
    </source>
</evidence>
<reference evidence="1" key="1">
    <citation type="submission" date="2021-02" db="EMBL/GenBank/DDBJ databases">
        <authorList>
            <person name="Nowell W R."/>
        </authorList>
    </citation>
    <scope>NUCLEOTIDE SEQUENCE</scope>
</reference>
<protein>
    <recommendedName>
        <fullName evidence="3">ATP-grasp domain-containing protein</fullName>
    </recommendedName>
</protein>
<keyword evidence="2" id="KW-1185">Reference proteome</keyword>
<dbReference type="AlphaFoldDB" id="A0A815YD03"/>
<evidence type="ECO:0008006" key="3">
    <source>
        <dbReference type="Google" id="ProtNLM"/>
    </source>
</evidence>
<name>A0A815YD03_ADIRI</name>
<gene>
    <name evidence="1" type="ORF">XAT740_LOCUS44307</name>
</gene>
<sequence length="207" mass="24024">MLFICHKSIVDIVKRERIDFFVPVSHSSTECLDALIPLKCQTIHGDLEQVQMLCDKYLFIVQTRAFGLTVPKSYRITDPKQILTFDFTQDKCHFILKRIEYDCANRTKMVKLLCEARVHTCCESSTWLLNYKHVENKSNIFQWVDEFCSKANLTGQVAFDYIESHEDGLIYRLECNARTHTAIMTFYNQPLVADAYLGTEHLVNGPI</sequence>
<proteinExistence type="predicted"/>
<dbReference type="Proteomes" id="UP000663828">
    <property type="component" value="Unassembled WGS sequence"/>
</dbReference>